<feature type="domain" description="Peptidase S26" evidence="14">
    <location>
        <begin position="10"/>
        <end position="175"/>
    </location>
</feature>
<dbReference type="EMBL" id="WBOT01000006">
    <property type="protein sequence ID" value="KAB2330928.1"/>
    <property type="molecule type" value="Genomic_DNA"/>
</dbReference>
<evidence type="ECO:0000259" key="14">
    <source>
        <dbReference type="Pfam" id="PF10502"/>
    </source>
</evidence>
<keyword evidence="6 12" id="KW-0645">Protease</keyword>
<dbReference type="PRINTS" id="PR00727">
    <property type="entry name" value="LEADERPTASE"/>
</dbReference>
<dbReference type="InterPro" id="IPR000223">
    <property type="entry name" value="Pept_S26A_signal_pept_1"/>
</dbReference>
<comment type="similarity">
    <text evidence="3 13">Belongs to the peptidase S26 family.</text>
</comment>
<evidence type="ECO:0000256" key="4">
    <source>
        <dbReference type="ARBA" id="ARBA00013208"/>
    </source>
</evidence>
<dbReference type="InterPro" id="IPR019756">
    <property type="entry name" value="Pept_S26A_signal_pept_1_Ser-AS"/>
</dbReference>
<dbReference type="Pfam" id="PF10502">
    <property type="entry name" value="Peptidase_S26"/>
    <property type="match status" value="1"/>
</dbReference>
<dbReference type="NCBIfam" id="TIGR02227">
    <property type="entry name" value="sigpep_I_bact"/>
    <property type="match status" value="1"/>
</dbReference>
<dbReference type="Gene3D" id="2.10.109.10">
    <property type="entry name" value="Umud Fragment, subunit A"/>
    <property type="match status" value="1"/>
</dbReference>
<feature type="active site" evidence="11">
    <location>
        <position position="40"/>
    </location>
</feature>
<dbReference type="InterPro" id="IPR036286">
    <property type="entry name" value="LexA/Signal_pep-like_sf"/>
</dbReference>
<feature type="transmembrane region" description="Helical" evidence="12">
    <location>
        <begin position="12"/>
        <end position="36"/>
    </location>
</feature>
<dbReference type="PROSITE" id="PS00761">
    <property type="entry name" value="SPASE_I_3"/>
    <property type="match status" value="1"/>
</dbReference>
<evidence type="ECO:0000256" key="10">
    <source>
        <dbReference type="ARBA" id="ARBA00023136"/>
    </source>
</evidence>
<dbReference type="GO" id="GO:0005886">
    <property type="term" value="C:plasma membrane"/>
    <property type="evidence" value="ECO:0007669"/>
    <property type="project" value="UniProtKB-SubCell"/>
</dbReference>
<keyword evidence="8 12" id="KW-0378">Hydrolase</keyword>
<evidence type="ECO:0000256" key="8">
    <source>
        <dbReference type="ARBA" id="ARBA00022801"/>
    </source>
</evidence>
<keyword evidence="7 12" id="KW-0812">Transmembrane</keyword>
<evidence type="ECO:0000256" key="3">
    <source>
        <dbReference type="ARBA" id="ARBA00009370"/>
    </source>
</evidence>
<dbReference type="AlphaFoldDB" id="A0A7V7UTM5"/>
<dbReference type="FunFam" id="2.10.109.10:FF:000008">
    <property type="entry name" value="Signal peptidase I"/>
    <property type="match status" value="1"/>
</dbReference>
<evidence type="ECO:0000313" key="15">
    <source>
        <dbReference type="EMBL" id="KAB2330928.1"/>
    </source>
</evidence>
<comment type="catalytic activity">
    <reaction evidence="1 12">
        <text>Cleavage of hydrophobic, N-terminal signal or leader sequences from secreted and periplasmic proteins.</text>
        <dbReference type="EC" id="3.4.21.89"/>
    </reaction>
</comment>
<feature type="active site" evidence="11">
    <location>
        <position position="81"/>
    </location>
</feature>
<evidence type="ECO:0000256" key="13">
    <source>
        <dbReference type="RuleBase" id="RU362042"/>
    </source>
</evidence>
<gene>
    <name evidence="15" type="primary">lepB</name>
    <name evidence="15" type="ORF">F7732_17105</name>
</gene>
<dbReference type="PANTHER" id="PTHR43390">
    <property type="entry name" value="SIGNAL PEPTIDASE I"/>
    <property type="match status" value="1"/>
</dbReference>
<dbReference type="EC" id="3.4.21.89" evidence="4 12"/>
<evidence type="ECO:0000256" key="5">
    <source>
        <dbReference type="ARBA" id="ARBA00022475"/>
    </source>
</evidence>
<dbReference type="PROSITE" id="PS00501">
    <property type="entry name" value="SPASE_I_1"/>
    <property type="match status" value="1"/>
</dbReference>
<accession>A0A7V7UTM5</accession>
<dbReference type="GO" id="GO:0006465">
    <property type="term" value="P:signal peptide processing"/>
    <property type="evidence" value="ECO:0007669"/>
    <property type="project" value="InterPro"/>
</dbReference>
<dbReference type="CDD" id="cd06530">
    <property type="entry name" value="S26_SPase_I"/>
    <property type="match status" value="1"/>
</dbReference>
<dbReference type="PANTHER" id="PTHR43390:SF1">
    <property type="entry name" value="CHLOROPLAST PROCESSING PEPTIDASE"/>
    <property type="match status" value="1"/>
</dbReference>
<proteinExistence type="inferred from homology"/>
<keyword evidence="5" id="KW-1003">Cell membrane</keyword>
<name>A0A7V7UTM5_9BACI</name>
<comment type="caution">
    <text evidence="15">The sequence shown here is derived from an EMBL/GenBank/DDBJ whole genome shotgun (WGS) entry which is preliminary data.</text>
</comment>
<dbReference type="OrthoDB" id="9802919at2"/>
<dbReference type="SUPFAM" id="SSF51306">
    <property type="entry name" value="LexA/Signal peptidase"/>
    <property type="match status" value="1"/>
</dbReference>
<dbReference type="Proteomes" id="UP000441354">
    <property type="component" value="Unassembled WGS sequence"/>
</dbReference>
<keyword evidence="16" id="KW-1185">Reference proteome</keyword>
<reference evidence="15 16" key="1">
    <citation type="journal article" date="2014" name="Arch. Microbiol.">
        <title>Bacillus mesophilum sp. nov., strain IITR-54T, a novel 4-chlorobiphenyl dechlorinating bacterium.</title>
        <authorList>
            <person name="Manickam N."/>
            <person name="Singh N.K."/>
            <person name="Bajaj A."/>
            <person name="Kumar R.M."/>
            <person name="Kaur G."/>
            <person name="Kaur N."/>
            <person name="Bala M."/>
            <person name="Kumar A."/>
            <person name="Mayilraj S."/>
        </authorList>
    </citation>
    <scope>NUCLEOTIDE SEQUENCE [LARGE SCALE GENOMIC DNA]</scope>
    <source>
        <strain evidence="15 16">IITR-54</strain>
    </source>
</reference>
<evidence type="ECO:0000256" key="2">
    <source>
        <dbReference type="ARBA" id="ARBA00004401"/>
    </source>
</evidence>
<organism evidence="15 16">
    <name type="scientific">Bacillus mesophilum</name>
    <dbReference type="NCBI Taxonomy" id="1071718"/>
    <lineage>
        <taxon>Bacteria</taxon>
        <taxon>Bacillati</taxon>
        <taxon>Bacillota</taxon>
        <taxon>Bacilli</taxon>
        <taxon>Bacillales</taxon>
        <taxon>Bacillaceae</taxon>
        <taxon>Bacillus</taxon>
    </lineage>
</organism>
<comment type="subcellular location">
    <subcellularLocation>
        <location evidence="2">Cell membrane</location>
        <topology evidence="2">Single-pass type II membrane protein</topology>
    </subcellularLocation>
    <subcellularLocation>
        <location evidence="13">Membrane</location>
        <topology evidence="13">Single-pass type II membrane protein</topology>
    </subcellularLocation>
</comment>
<dbReference type="GO" id="GO:0004252">
    <property type="term" value="F:serine-type endopeptidase activity"/>
    <property type="evidence" value="ECO:0007669"/>
    <property type="project" value="InterPro"/>
</dbReference>
<evidence type="ECO:0000256" key="9">
    <source>
        <dbReference type="ARBA" id="ARBA00022989"/>
    </source>
</evidence>
<dbReference type="GO" id="GO:0009003">
    <property type="term" value="F:signal peptidase activity"/>
    <property type="evidence" value="ECO:0007669"/>
    <property type="project" value="UniProtKB-EC"/>
</dbReference>
<evidence type="ECO:0000256" key="6">
    <source>
        <dbReference type="ARBA" id="ARBA00022670"/>
    </source>
</evidence>
<keyword evidence="9 12" id="KW-1133">Transmembrane helix</keyword>
<protein>
    <recommendedName>
        <fullName evidence="4 12">Signal peptidase I</fullName>
        <ecNumber evidence="4 12">3.4.21.89</ecNumber>
    </recommendedName>
</protein>
<evidence type="ECO:0000256" key="12">
    <source>
        <dbReference type="RuleBase" id="RU003993"/>
    </source>
</evidence>
<dbReference type="InterPro" id="IPR019758">
    <property type="entry name" value="Pept_S26A_signal_pept_1_CS"/>
</dbReference>
<keyword evidence="10 12" id="KW-0472">Membrane</keyword>
<evidence type="ECO:0000313" key="16">
    <source>
        <dbReference type="Proteomes" id="UP000441354"/>
    </source>
</evidence>
<dbReference type="PROSITE" id="PS00760">
    <property type="entry name" value="SPASE_I_2"/>
    <property type="match status" value="1"/>
</dbReference>
<dbReference type="InterPro" id="IPR019757">
    <property type="entry name" value="Pept_S26A_signal_pept_1_Lys-AS"/>
</dbReference>
<evidence type="ECO:0000256" key="11">
    <source>
        <dbReference type="PIRSR" id="PIRSR600223-1"/>
    </source>
</evidence>
<sequence length="184" mass="21101">MKEELKKESAEWLKALLIGVIIFAFIRTFFLSNYVVEGESMMPTLKDGNKLIVNKIGYQISDFDRFDVIVFHHNDKEDFVKRVIGLPGDKIEYQDDLLYVNDQKIDEPFLESYKEVDPFGHLTGDFTLEEVTGSKVVPEGKLFVLGDNRAGSWDGRHFGFIAIEQVVGKVDVKYWPLNEMDASL</sequence>
<evidence type="ECO:0000256" key="7">
    <source>
        <dbReference type="ARBA" id="ARBA00022692"/>
    </source>
</evidence>
<dbReference type="RefSeq" id="WP_151575250.1">
    <property type="nucleotide sequence ID" value="NZ_WBOT01000006.1"/>
</dbReference>
<evidence type="ECO:0000256" key="1">
    <source>
        <dbReference type="ARBA" id="ARBA00000677"/>
    </source>
</evidence>
<dbReference type="InterPro" id="IPR019533">
    <property type="entry name" value="Peptidase_S26"/>
</dbReference>